<keyword evidence="1" id="KW-0472">Membrane</keyword>
<gene>
    <name evidence="2" type="ORF">J2Y00_002578</name>
</gene>
<dbReference type="EMBL" id="JAVDQK010000005">
    <property type="protein sequence ID" value="MDR6218981.1"/>
    <property type="molecule type" value="Genomic_DNA"/>
</dbReference>
<evidence type="ECO:0000313" key="3">
    <source>
        <dbReference type="Proteomes" id="UP001185331"/>
    </source>
</evidence>
<name>A0AAE3XD16_9DEIO</name>
<proteinExistence type="predicted"/>
<keyword evidence="1" id="KW-1133">Transmembrane helix</keyword>
<dbReference type="Proteomes" id="UP001185331">
    <property type="component" value="Unassembled WGS sequence"/>
</dbReference>
<organism evidence="2 3">
    <name type="scientific">Deinococcus soli</name>
    <name type="common">ex Cha et al. 2016</name>
    <dbReference type="NCBI Taxonomy" id="1309411"/>
    <lineage>
        <taxon>Bacteria</taxon>
        <taxon>Thermotogati</taxon>
        <taxon>Deinococcota</taxon>
        <taxon>Deinococci</taxon>
        <taxon>Deinococcales</taxon>
        <taxon>Deinococcaceae</taxon>
        <taxon>Deinococcus</taxon>
    </lineage>
</organism>
<evidence type="ECO:0000256" key="1">
    <source>
        <dbReference type="SAM" id="Phobius"/>
    </source>
</evidence>
<comment type="caution">
    <text evidence="2">The sequence shown here is derived from an EMBL/GenBank/DDBJ whole genome shotgun (WGS) entry which is preliminary data.</text>
</comment>
<dbReference type="AlphaFoldDB" id="A0AAE3XD16"/>
<evidence type="ECO:0000313" key="2">
    <source>
        <dbReference type="EMBL" id="MDR6218981.1"/>
    </source>
</evidence>
<protein>
    <submittedName>
        <fullName evidence="2">Uncharacterized protein</fullName>
    </submittedName>
</protein>
<reference evidence="2" key="1">
    <citation type="submission" date="2023-07" db="EMBL/GenBank/DDBJ databases">
        <title>Sorghum-associated microbial communities from plants grown in Nebraska, USA.</title>
        <authorList>
            <person name="Schachtman D."/>
        </authorList>
    </citation>
    <scope>NUCLEOTIDE SEQUENCE</scope>
    <source>
        <strain evidence="2">BE330</strain>
    </source>
</reference>
<feature type="transmembrane region" description="Helical" evidence="1">
    <location>
        <begin position="45"/>
        <end position="65"/>
    </location>
</feature>
<sequence length="87" mass="9199">MTIGQALLLAYLAGGVTYAAPRMVHGLREADLSDIRALSRPGRTLAWALLVLTLTPAALMMLLAWPALDLAERTGLDDEDEPPASAG</sequence>
<accession>A0AAE3XD16</accession>
<dbReference type="RefSeq" id="WP_309853913.1">
    <property type="nucleotide sequence ID" value="NZ_JAVDQJ010000004.1"/>
</dbReference>
<keyword evidence="1" id="KW-0812">Transmembrane</keyword>